<name>A0A1B2HDX4_9PSEU</name>
<organism evidence="2 3">
    <name type="scientific">Lentzea guizhouensis</name>
    <dbReference type="NCBI Taxonomy" id="1586287"/>
    <lineage>
        <taxon>Bacteria</taxon>
        <taxon>Bacillati</taxon>
        <taxon>Actinomycetota</taxon>
        <taxon>Actinomycetes</taxon>
        <taxon>Pseudonocardiales</taxon>
        <taxon>Pseudonocardiaceae</taxon>
        <taxon>Lentzea</taxon>
    </lineage>
</organism>
<evidence type="ECO:0000256" key="1">
    <source>
        <dbReference type="SAM" id="MobiDB-lite"/>
    </source>
</evidence>
<dbReference type="Proteomes" id="UP000093053">
    <property type="component" value="Chromosome"/>
</dbReference>
<protein>
    <submittedName>
        <fullName evidence="2">Uncharacterized protein</fullName>
    </submittedName>
</protein>
<dbReference type="KEGG" id="led:BBK82_07420"/>
<evidence type="ECO:0000313" key="3">
    <source>
        <dbReference type="Proteomes" id="UP000093053"/>
    </source>
</evidence>
<proteinExistence type="predicted"/>
<dbReference type="AlphaFoldDB" id="A0A1B2HDX4"/>
<accession>A0A1B2HDX4</accession>
<feature type="region of interest" description="Disordered" evidence="1">
    <location>
        <begin position="56"/>
        <end position="95"/>
    </location>
</feature>
<reference evidence="2 3" key="1">
    <citation type="submission" date="2016-07" db="EMBL/GenBank/DDBJ databases">
        <title>Complete genome sequence of the Lentzea guizhouensis DHS C013.</title>
        <authorList>
            <person name="Cao C."/>
        </authorList>
    </citation>
    <scope>NUCLEOTIDE SEQUENCE [LARGE SCALE GENOMIC DNA]</scope>
    <source>
        <strain evidence="2 3">DHS C013</strain>
    </source>
</reference>
<evidence type="ECO:0000313" key="2">
    <source>
        <dbReference type="EMBL" id="ANZ35935.1"/>
    </source>
</evidence>
<keyword evidence="3" id="KW-1185">Reference proteome</keyword>
<dbReference type="STRING" id="1586287.BBK82_07420"/>
<gene>
    <name evidence="2" type="ORF">BBK82_07420</name>
</gene>
<dbReference type="EMBL" id="CP016793">
    <property type="protein sequence ID" value="ANZ35935.1"/>
    <property type="molecule type" value="Genomic_DNA"/>
</dbReference>
<sequence length="95" mass="10573">MYGQREIELGENRLLPRYEQRAHRAQVLLDPVVNRRRLGTGVDDLHTLVAVEHGKDVGEPVDGGHGVNHHQHRALGADGPPSGTMRPEWHLQPPA</sequence>